<dbReference type="AlphaFoldDB" id="A0A133NB63"/>
<dbReference type="PATRIC" id="fig|134605.3.peg.1425"/>
<keyword evidence="2" id="KW-1185">Reference proteome</keyword>
<name>A0A133NB63_9FUSO</name>
<evidence type="ECO:0000313" key="2">
    <source>
        <dbReference type="Proteomes" id="UP000070617"/>
    </source>
</evidence>
<dbReference type="EMBL" id="LRPX01000069">
    <property type="protein sequence ID" value="KXA13536.1"/>
    <property type="molecule type" value="Genomic_DNA"/>
</dbReference>
<proteinExistence type="predicted"/>
<dbReference type="STRING" id="134605.HMPREF3206_01438"/>
<sequence length="332" mass="37916">MANWIQDPQSREEVDEVTQELKLPVYKPSAKGKFRQWFKESWNKLEDYLVNLKSEISEIRGSKEPNISKKSGFNLEKTNLTENDSSKLFTAKGALDLYNKLTSAIAEKEPKISKKSGFNLSKSDADDSDSSSTLATSKAVKKVKDALERLNLSWNNITGKPNFGLKSGEFMEGHRLAESLGVKEYGGLISSSGQKKEGNAYYDSNTKNMFYCKETNSYTSANSSYFEPFDNKELLNRLNNLPKNNINEITNSKITNHNAYVQIPDNFKLVIVYFSIGYMEQFFSAIIVKGFNEKISYYASEKEIEIQLINNKIYLTDKGEKWDAFIQKVYYM</sequence>
<gene>
    <name evidence="1" type="ORF">HMPREF3206_01438</name>
</gene>
<dbReference type="RefSeq" id="WP_261787172.1">
    <property type="nucleotide sequence ID" value="NZ_KQ956559.1"/>
</dbReference>
<organism evidence="1 2">
    <name type="scientific">Fusobacterium equinum</name>
    <dbReference type="NCBI Taxonomy" id="134605"/>
    <lineage>
        <taxon>Bacteria</taxon>
        <taxon>Fusobacteriati</taxon>
        <taxon>Fusobacteriota</taxon>
        <taxon>Fusobacteriia</taxon>
        <taxon>Fusobacteriales</taxon>
        <taxon>Fusobacteriaceae</taxon>
        <taxon>Fusobacterium</taxon>
    </lineage>
</organism>
<reference evidence="2" key="1">
    <citation type="submission" date="2016-01" db="EMBL/GenBank/DDBJ databases">
        <authorList>
            <person name="Mitreva M."/>
            <person name="Pepin K.H."/>
            <person name="Mihindukulasuriya K.A."/>
            <person name="Fulton R."/>
            <person name="Fronick C."/>
            <person name="O'Laughlin M."/>
            <person name="Miner T."/>
            <person name="Herter B."/>
            <person name="Rosa B.A."/>
            <person name="Cordes M."/>
            <person name="Tomlinson C."/>
            <person name="Wollam A."/>
            <person name="Palsikar V.B."/>
            <person name="Mardis E.R."/>
            <person name="Wilson R.K."/>
        </authorList>
    </citation>
    <scope>NUCLEOTIDE SEQUENCE [LARGE SCALE GENOMIC DNA]</scope>
    <source>
        <strain evidence="2">CMW8396</strain>
    </source>
</reference>
<accession>A0A133NB63</accession>
<comment type="caution">
    <text evidence="1">The sequence shown here is derived from an EMBL/GenBank/DDBJ whole genome shotgun (WGS) entry which is preliminary data.</text>
</comment>
<evidence type="ECO:0000313" key="1">
    <source>
        <dbReference type="EMBL" id="KXA13536.1"/>
    </source>
</evidence>
<protein>
    <submittedName>
        <fullName evidence="1">Uncharacterized protein</fullName>
    </submittedName>
</protein>
<dbReference type="Proteomes" id="UP000070617">
    <property type="component" value="Unassembled WGS sequence"/>
</dbReference>